<feature type="region of interest" description="Disordered" evidence="1">
    <location>
        <begin position="1"/>
        <end position="93"/>
    </location>
</feature>
<feature type="compositionally biased region" description="Polar residues" evidence="1">
    <location>
        <begin position="25"/>
        <end position="43"/>
    </location>
</feature>
<evidence type="ECO:0000256" key="1">
    <source>
        <dbReference type="SAM" id="MobiDB-lite"/>
    </source>
</evidence>
<name>A0A2S2Q7K9_9HEMI</name>
<protein>
    <submittedName>
        <fullName evidence="2">Protein Filia</fullName>
    </submittedName>
</protein>
<proteinExistence type="predicted"/>
<feature type="compositionally biased region" description="Polar residues" evidence="1">
    <location>
        <begin position="54"/>
        <end position="93"/>
    </location>
</feature>
<accession>A0A2S2Q7K9</accession>
<sequence>MAADKRDRSSVITVMEGPIGRPVSASETQKRNASIGRSVSGSDEVNGARPLSSRDASTQPLSSRHASTRPLSSRDASTQTLPLQNSSTQPLPLRDATTQTLLLRDASILSLPLQNSSTQSLSLRDVITQSLPLQNAPSDVETVEKALEKTTFRHGHANPMWSLWPDDFVTCGVRKVLRTGEQQQLNELFS</sequence>
<reference evidence="2" key="1">
    <citation type="submission" date="2018-04" db="EMBL/GenBank/DDBJ databases">
        <title>Transcriptome assembly of Sipha flava.</title>
        <authorList>
            <person name="Scully E.D."/>
            <person name="Geib S.M."/>
            <person name="Palmer N.A."/>
            <person name="Koch K."/>
            <person name="Bradshaw J."/>
            <person name="Heng-Moss T."/>
            <person name="Sarath G."/>
        </authorList>
    </citation>
    <scope>NUCLEOTIDE SEQUENCE</scope>
</reference>
<organism evidence="2">
    <name type="scientific">Sipha flava</name>
    <name type="common">yellow sugarcane aphid</name>
    <dbReference type="NCBI Taxonomy" id="143950"/>
    <lineage>
        <taxon>Eukaryota</taxon>
        <taxon>Metazoa</taxon>
        <taxon>Ecdysozoa</taxon>
        <taxon>Arthropoda</taxon>
        <taxon>Hexapoda</taxon>
        <taxon>Insecta</taxon>
        <taxon>Pterygota</taxon>
        <taxon>Neoptera</taxon>
        <taxon>Paraneoptera</taxon>
        <taxon>Hemiptera</taxon>
        <taxon>Sternorrhyncha</taxon>
        <taxon>Aphidomorpha</taxon>
        <taxon>Aphidoidea</taxon>
        <taxon>Aphididae</taxon>
        <taxon>Sipha</taxon>
    </lineage>
</organism>
<gene>
    <name evidence="2" type="primary">FILIA</name>
    <name evidence="2" type="ORF">g.184519</name>
</gene>
<dbReference type="AlphaFoldDB" id="A0A2S2Q7K9"/>
<dbReference type="EMBL" id="GGMS01004514">
    <property type="protein sequence ID" value="MBY73717.1"/>
    <property type="molecule type" value="Transcribed_RNA"/>
</dbReference>
<evidence type="ECO:0000313" key="2">
    <source>
        <dbReference type="EMBL" id="MBY73717.1"/>
    </source>
</evidence>